<keyword evidence="2" id="KW-1185">Reference proteome</keyword>
<gene>
    <name evidence="1" type="ORF">Mrose_02839</name>
</gene>
<organism evidence="1 2">
    <name type="scientific">Calidithermus roseus</name>
    <dbReference type="NCBI Taxonomy" id="1644118"/>
    <lineage>
        <taxon>Bacteria</taxon>
        <taxon>Thermotogati</taxon>
        <taxon>Deinococcota</taxon>
        <taxon>Deinococci</taxon>
        <taxon>Thermales</taxon>
        <taxon>Thermaceae</taxon>
        <taxon>Calidithermus</taxon>
    </lineage>
</organism>
<dbReference type="RefSeq" id="WP_119279381.1">
    <property type="nucleotide sequence ID" value="NZ_QWLA01000066.1"/>
</dbReference>
<dbReference type="Pfam" id="PF12006">
    <property type="entry name" value="DUF3500"/>
    <property type="match status" value="1"/>
</dbReference>
<dbReference type="AlphaFoldDB" id="A0A399EKN2"/>
<dbReference type="OrthoDB" id="581140at2"/>
<evidence type="ECO:0008006" key="3">
    <source>
        <dbReference type="Google" id="ProtNLM"/>
    </source>
</evidence>
<name>A0A399EKN2_9DEIN</name>
<dbReference type="PANTHER" id="PTHR37489">
    <property type="entry name" value="DUF3500 DOMAIN-CONTAINING PROTEIN"/>
    <property type="match status" value="1"/>
</dbReference>
<dbReference type="Proteomes" id="UP000265341">
    <property type="component" value="Unassembled WGS sequence"/>
</dbReference>
<proteinExistence type="predicted"/>
<protein>
    <recommendedName>
        <fullName evidence="3">DUF3500 domain-containing protein</fullName>
    </recommendedName>
</protein>
<dbReference type="InterPro" id="IPR006311">
    <property type="entry name" value="TAT_signal"/>
</dbReference>
<dbReference type="PANTHER" id="PTHR37489:SF1">
    <property type="entry name" value="DUF3500 DOMAIN-CONTAINING PROTEIN"/>
    <property type="match status" value="1"/>
</dbReference>
<accession>A0A399EKN2</accession>
<dbReference type="InterPro" id="IPR021889">
    <property type="entry name" value="DUF3500"/>
</dbReference>
<dbReference type="EMBL" id="QWLA01000066">
    <property type="protein sequence ID" value="RIH83950.1"/>
    <property type="molecule type" value="Genomic_DNA"/>
</dbReference>
<evidence type="ECO:0000313" key="2">
    <source>
        <dbReference type="Proteomes" id="UP000265341"/>
    </source>
</evidence>
<reference evidence="1 2" key="1">
    <citation type="submission" date="2018-08" db="EMBL/GenBank/DDBJ databases">
        <title>Meiothermus roseus NBRC 110900 genome sequencing project.</title>
        <authorList>
            <person name="Da Costa M.S."/>
            <person name="Albuquerque L."/>
            <person name="Raposo P."/>
            <person name="Froufe H.J.C."/>
            <person name="Barroso C.S."/>
            <person name="Egas C."/>
        </authorList>
    </citation>
    <scope>NUCLEOTIDE SEQUENCE [LARGE SCALE GENOMIC DNA]</scope>
    <source>
        <strain evidence="1 2">NBRC 110900</strain>
    </source>
</reference>
<evidence type="ECO:0000313" key="1">
    <source>
        <dbReference type="EMBL" id="RIH83950.1"/>
    </source>
</evidence>
<comment type="caution">
    <text evidence="1">The sequence shown here is derived from an EMBL/GenBank/DDBJ whole genome shotgun (WGS) entry which is preliminary data.</text>
</comment>
<dbReference type="PROSITE" id="PS51318">
    <property type="entry name" value="TAT"/>
    <property type="match status" value="1"/>
</dbReference>
<sequence length="326" mass="36791">MNRWTRRKFLEASAFGAGAILLARHGFAQQGSLAAGMAQAANQFLNSLGPNRDKAAFAFDSAERLRWHWTTPRGFPRNGMALRDMTPAQRTAALALLRSGVSEAGYKKSLDIMALQTELGQDPELFYVSVFGTPGGRDPWGWRWEGHHLSRHYTILGERVTMTPFFHGTWPTQTRAGIRVMAREEDAARELVRSLDARRQSIAIFSRETLFRHVTWNEVRVSPLEPVGLLVSELNPAQERLVLELIQSYLGSLPAGVAGPMFERITRTGLDKVRFGWAGSTEARRPYYWRLQGPTFLLEHDNSRNGATHIHSVWRDYEADFGANLL</sequence>